<keyword evidence="4" id="KW-1185">Reference proteome</keyword>
<organism evidence="3 4">
    <name type="scientific">Rehmannia glutinosa</name>
    <name type="common">Chinese foxglove</name>
    <dbReference type="NCBI Taxonomy" id="99300"/>
    <lineage>
        <taxon>Eukaryota</taxon>
        <taxon>Viridiplantae</taxon>
        <taxon>Streptophyta</taxon>
        <taxon>Embryophyta</taxon>
        <taxon>Tracheophyta</taxon>
        <taxon>Spermatophyta</taxon>
        <taxon>Magnoliopsida</taxon>
        <taxon>eudicotyledons</taxon>
        <taxon>Gunneridae</taxon>
        <taxon>Pentapetalae</taxon>
        <taxon>asterids</taxon>
        <taxon>lamiids</taxon>
        <taxon>Lamiales</taxon>
        <taxon>Orobanchaceae</taxon>
        <taxon>Rehmannieae</taxon>
        <taxon>Rehmannia</taxon>
    </lineage>
</organism>
<dbReference type="Proteomes" id="UP001318860">
    <property type="component" value="Unassembled WGS sequence"/>
</dbReference>
<dbReference type="EMBL" id="JABTTQ020000001">
    <property type="protein sequence ID" value="KAK6164723.1"/>
    <property type="molecule type" value="Genomic_DNA"/>
</dbReference>
<accession>A0ABR0Y0B5</accession>
<dbReference type="InterPro" id="IPR035925">
    <property type="entry name" value="BSD_dom_sf"/>
</dbReference>
<dbReference type="PANTHER" id="PTHR16019">
    <property type="entry name" value="SYNAPSE-ASSOCIATED PROTEIN"/>
    <property type="match status" value="1"/>
</dbReference>
<dbReference type="InterPro" id="IPR051494">
    <property type="entry name" value="BSD_domain-containing"/>
</dbReference>
<feature type="region of interest" description="Disordered" evidence="1">
    <location>
        <begin position="246"/>
        <end position="413"/>
    </location>
</feature>
<dbReference type="SMART" id="SM00751">
    <property type="entry name" value="BSD"/>
    <property type="match status" value="1"/>
</dbReference>
<reference evidence="3 4" key="1">
    <citation type="journal article" date="2021" name="Comput. Struct. Biotechnol. J.">
        <title>De novo genome assembly of the potent medicinal plant Rehmannia glutinosa using nanopore technology.</title>
        <authorList>
            <person name="Ma L."/>
            <person name="Dong C."/>
            <person name="Song C."/>
            <person name="Wang X."/>
            <person name="Zheng X."/>
            <person name="Niu Y."/>
            <person name="Chen S."/>
            <person name="Feng W."/>
        </authorList>
    </citation>
    <scope>NUCLEOTIDE SEQUENCE [LARGE SCALE GENOMIC DNA]</scope>
    <source>
        <strain evidence="3">DH-2019</strain>
    </source>
</reference>
<dbReference type="Pfam" id="PF03909">
    <property type="entry name" value="BSD"/>
    <property type="match status" value="1"/>
</dbReference>
<name>A0ABR0Y0B5_REHGL</name>
<dbReference type="InterPro" id="IPR005607">
    <property type="entry name" value="BSD_dom"/>
</dbReference>
<comment type="caution">
    <text evidence="3">The sequence shown here is derived from an EMBL/GenBank/DDBJ whole genome shotgun (WGS) entry which is preliminary data.</text>
</comment>
<feature type="compositionally biased region" description="Acidic residues" evidence="1">
    <location>
        <begin position="351"/>
        <end position="365"/>
    </location>
</feature>
<evidence type="ECO:0000259" key="2">
    <source>
        <dbReference type="PROSITE" id="PS50858"/>
    </source>
</evidence>
<feature type="compositionally biased region" description="Basic and acidic residues" evidence="1">
    <location>
        <begin position="306"/>
        <end position="323"/>
    </location>
</feature>
<dbReference type="Gene3D" id="1.10.3970.10">
    <property type="entry name" value="BSD domain"/>
    <property type="match status" value="1"/>
</dbReference>
<protein>
    <recommendedName>
        <fullName evidence="2">BSD domain-containing protein</fullName>
    </recommendedName>
</protein>
<feature type="domain" description="BSD" evidence="2">
    <location>
        <begin position="176"/>
        <end position="228"/>
    </location>
</feature>
<dbReference type="PROSITE" id="PS50858">
    <property type="entry name" value="BSD"/>
    <property type="match status" value="1"/>
</dbReference>
<evidence type="ECO:0000256" key="1">
    <source>
        <dbReference type="SAM" id="MobiDB-lite"/>
    </source>
</evidence>
<gene>
    <name evidence="3" type="ORF">DH2020_001587</name>
</gene>
<dbReference type="SUPFAM" id="SSF140383">
    <property type="entry name" value="BSD domain-like"/>
    <property type="match status" value="1"/>
</dbReference>
<evidence type="ECO:0000313" key="4">
    <source>
        <dbReference type="Proteomes" id="UP001318860"/>
    </source>
</evidence>
<sequence length="413" mass="45467">MNFFKSILSDDPDPPQPENLHEPDPNSPLKPPRDDDNSSNADDGDPADGWSFGGLIKTLAIESVIETYRRDLQEFGSGLKMETEILRETASRAVKDLPASIEASASAAHGVLKSTAEIISKESLAFASDGEPETPETSRSLNSGRYSWFEAQLSAIQSDSSTFCEEPEDLEEYRKWKLGFELEKNRDEIDSLIGGNGSLEGVYRRLVPSAVDMGTFWCRYFYRVDKLKQQESVRANLVKRAVSVDDDEELSWDVDDEDDEDSKGGDAVGDNVSTSNGNLKPVEKQEGSNSGSPDDNVGGNANVYSGEKEVNSEVVAEVKRDENEKNDEEVSVEEKGDSSVVSSHQPKVVEKEEDLEWDEIEDTGSGDEKKMSGTAQNGSSNRAELRKRLSGEEDDGDDLNWDIEDDGDEPVKG</sequence>
<feature type="region of interest" description="Disordered" evidence="1">
    <location>
        <begin position="1"/>
        <end position="49"/>
    </location>
</feature>
<feature type="compositionally biased region" description="Polar residues" evidence="1">
    <location>
        <begin position="373"/>
        <end position="382"/>
    </location>
</feature>
<evidence type="ECO:0000313" key="3">
    <source>
        <dbReference type="EMBL" id="KAK6164723.1"/>
    </source>
</evidence>
<dbReference type="PANTHER" id="PTHR16019:SF5">
    <property type="entry name" value="BSD DOMAIN-CONTAINING PROTEIN 1"/>
    <property type="match status" value="1"/>
</dbReference>
<feature type="compositionally biased region" description="Acidic residues" evidence="1">
    <location>
        <begin position="392"/>
        <end position="413"/>
    </location>
</feature>
<proteinExistence type="predicted"/>
<feature type="compositionally biased region" description="Acidic residues" evidence="1">
    <location>
        <begin position="246"/>
        <end position="261"/>
    </location>
</feature>